<gene>
    <name evidence="1" type="ORF">M9Y10_039315</name>
</gene>
<evidence type="ECO:0000313" key="2">
    <source>
        <dbReference type="Proteomes" id="UP001470230"/>
    </source>
</evidence>
<proteinExistence type="predicted"/>
<dbReference type="EMBL" id="JAPFFF010000006">
    <property type="protein sequence ID" value="KAK8888250.1"/>
    <property type="molecule type" value="Genomic_DNA"/>
</dbReference>
<dbReference type="PANTHER" id="PTHR24159:SF5">
    <property type="entry name" value="ANK_REP_REGION DOMAIN-CONTAINING PROTEIN"/>
    <property type="match status" value="1"/>
</dbReference>
<evidence type="ECO:0000313" key="1">
    <source>
        <dbReference type="EMBL" id="KAK8888250.1"/>
    </source>
</evidence>
<accession>A0ABR2KAW6</accession>
<organism evidence="1 2">
    <name type="scientific">Tritrichomonas musculus</name>
    <dbReference type="NCBI Taxonomy" id="1915356"/>
    <lineage>
        <taxon>Eukaryota</taxon>
        <taxon>Metamonada</taxon>
        <taxon>Parabasalia</taxon>
        <taxon>Tritrichomonadida</taxon>
        <taxon>Tritrichomonadidae</taxon>
        <taxon>Tritrichomonas</taxon>
    </lineage>
</organism>
<comment type="caution">
    <text evidence="1">The sequence shown here is derived from an EMBL/GenBank/DDBJ whole genome shotgun (WGS) entry which is preliminary data.</text>
</comment>
<reference evidence="1 2" key="1">
    <citation type="submission" date="2024-04" db="EMBL/GenBank/DDBJ databases">
        <title>Tritrichomonas musculus Genome.</title>
        <authorList>
            <person name="Alves-Ferreira E."/>
            <person name="Grigg M."/>
            <person name="Lorenzi H."/>
            <person name="Galac M."/>
        </authorList>
    </citation>
    <scope>NUCLEOTIDE SEQUENCE [LARGE SCALE GENOMIC DNA]</scope>
    <source>
        <strain evidence="1 2">EAF2021</strain>
    </source>
</reference>
<keyword evidence="2" id="KW-1185">Reference proteome</keyword>
<evidence type="ECO:0008006" key="3">
    <source>
        <dbReference type="Google" id="ProtNLM"/>
    </source>
</evidence>
<dbReference type="Proteomes" id="UP001470230">
    <property type="component" value="Unassembled WGS sequence"/>
</dbReference>
<name>A0ABR2KAW6_9EUKA</name>
<sequence>MDIGKYIEEIKSIQTNILDYIDKEDNSESDYKSITKLLLIYKNPSKKQELKYIFYLLRTISNDHHHSPNFSFKIEQILLFFQEEIKQTFSNFEIFDFFKDSKRILLFLLENKIVTLDKSIAEIIYSKPFKKFNYRTYFSPELEKWKSESPDNEIAEEKHIHYWKQQKFKHQKKREVEEEAEKIELDSKIEELRRNGENESAIGQLIRNDSIKEFIIYTTRNNYKLTNKIKKSYYETNSLLNEEEEVTLIEYAAFFGSIQIFHYLRLNGVELTPSLWNYAVHSNNAEMIHVLEEFGISPIDKSFQKCLKESIKCHHNDIFNYIINNHIDTVDNDAIINNCLYFRNFACFPDDFYKHKSAFFYSCKYDYLELVKLFLIEDGSLLNEKYIFHTIYNF</sequence>
<protein>
    <recommendedName>
        <fullName evidence="3">DUF3447 domain-containing protein</fullName>
    </recommendedName>
</protein>
<dbReference type="PANTHER" id="PTHR24159">
    <property type="match status" value="1"/>
</dbReference>
<dbReference type="SUPFAM" id="SSF48403">
    <property type="entry name" value="Ankyrin repeat"/>
    <property type="match status" value="1"/>
</dbReference>
<dbReference type="InterPro" id="IPR036770">
    <property type="entry name" value="Ankyrin_rpt-contain_sf"/>
</dbReference>